<dbReference type="EMBL" id="MN228696">
    <property type="protein sequence ID" value="QEP29820.1"/>
    <property type="molecule type" value="Genomic_DNA"/>
</dbReference>
<protein>
    <submittedName>
        <fullName evidence="1">Uncharacterized protein</fullName>
    </submittedName>
</protein>
<evidence type="ECO:0000313" key="1">
    <source>
        <dbReference type="EMBL" id="QEP29820.1"/>
    </source>
</evidence>
<keyword evidence="2" id="KW-1185">Reference proteome</keyword>
<gene>
    <name evidence="1" type="ORF">Smphiort11_022</name>
</gene>
<name>A0A5C2H1Z4_9CAUD</name>
<reference evidence="2" key="1">
    <citation type="submission" date="2019-07" db="EMBL/GenBank/DDBJ databases">
        <authorList>
            <person name="Cubo M.T."/>
            <person name="Espuny M.D.R."/>
            <person name="Balsanelli E."/>
        </authorList>
    </citation>
    <scope>NUCLEOTIDE SEQUENCE [LARGE SCALE GENOMIC DNA]</scope>
</reference>
<evidence type="ECO:0000313" key="2">
    <source>
        <dbReference type="Proteomes" id="UP000322838"/>
    </source>
</evidence>
<accession>A0A5C2H1Z4</accession>
<sequence length="65" mass="7369">MKDSFHKYMEDPKILTLILAAQRVCNSITEEQIHQIANALPDTDQTEFAAAMIDLGYATQDLEQE</sequence>
<proteinExistence type="predicted"/>
<dbReference type="Proteomes" id="UP000322838">
    <property type="component" value="Segment"/>
</dbReference>
<organism evidence="1 2">
    <name type="scientific">Sinorhizobium phage ort11</name>
    <dbReference type="NCBI Taxonomy" id="2599764"/>
    <lineage>
        <taxon>Viruses</taxon>
        <taxon>Duplodnaviria</taxon>
        <taxon>Heunggongvirae</taxon>
        <taxon>Uroviricota</taxon>
        <taxon>Caudoviricetes</taxon>
        <taxon>Schitoviridae</taxon>
        <taxon>Huelvavirus</taxon>
        <taxon>Huelvavirus ort11</taxon>
    </lineage>
</organism>